<name>A0A377PW53_9HELI</name>
<dbReference type="GO" id="GO:0016757">
    <property type="term" value="F:glycosyltransferase activity"/>
    <property type="evidence" value="ECO:0007669"/>
    <property type="project" value="UniProtKB-KW"/>
</dbReference>
<keyword evidence="2" id="KW-0808">Transferase</keyword>
<dbReference type="EC" id="2.4.1.-" evidence="2"/>
<feature type="domain" description="Glycosyltransferase 2-like" evidence="1">
    <location>
        <begin position="28"/>
        <end position="77"/>
    </location>
</feature>
<reference evidence="2 3" key="1">
    <citation type="submission" date="2018-06" db="EMBL/GenBank/DDBJ databases">
        <authorList>
            <consortium name="Pathogen Informatics"/>
            <person name="Doyle S."/>
        </authorList>
    </citation>
    <scope>NUCLEOTIDE SEQUENCE [LARGE SCALE GENOMIC DNA]</scope>
    <source>
        <strain evidence="2 3">NCTC12714</strain>
    </source>
</reference>
<evidence type="ECO:0000259" key="1">
    <source>
        <dbReference type="Pfam" id="PF00535"/>
    </source>
</evidence>
<dbReference type="Proteomes" id="UP000255139">
    <property type="component" value="Unassembled WGS sequence"/>
</dbReference>
<organism evidence="2 3">
    <name type="scientific">Helicobacter muridarum</name>
    <dbReference type="NCBI Taxonomy" id="216"/>
    <lineage>
        <taxon>Bacteria</taxon>
        <taxon>Pseudomonadati</taxon>
        <taxon>Campylobacterota</taxon>
        <taxon>Epsilonproteobacteria</taxon>
        <taxon>Campylobacterales</taxon>
        <taxon>Helicobacteraceae</taxon>
        <taxon>Helicobacter</taxon>
    </lineage>
</organism>
<dbReference type="PANTHER" id="PTHR48090">
    <property type="entry name" value="UNDECAPRENYL-PHOSPHATE 4-DEOXY-4-FORMAMIDO-L-ARABINOSE TRANSFERASE-RELATED"/>
    <property type="match status" value="1"/>
</dbReference>
<protein>
    <submittedName>
        <fullName evidence="2">Glycosyltransferase</fullName>
        <ecNumber evidence="2">2.4.1.-</ecNumber>
    </submittedName>
</protein>
<keyword evidence="2" id="KW-0328">Glycosyltransferase</keyword>
<dbReference type="Gene3D" id="3.90.550.10">
    <property type="entry name" value="Spore Coat Polysaccharide Biosynthesis Protein SpsA, Chain A"/>
    <property type="match status" value="1"/>
</dbReference>
<accession>A0A377PW53</accession>
<evidence type="ECO:0000313" key="3">
    <source>
        <dbReference type="Proteomes" id="UP000255139"/>
    </source>
</evidence>
<dbReference type="SUPFAM" id="SSF53448">
    <property type="entry name" value="Nucleotide-diphospho-sugar transferases"/>
    <property type="match status" value="1"/>
</dbReference>
<dbReference type="InterPro" id="IPR029044">
    <property type="entry name" value="Nucleotide-diphossugar_trans"/>
</dbReference>
<dbReference type="RefSeq" id="WP_280523649.1">
    <property type="nucleotide sequence ID" value="NZ_UGJE01000002.1"/>
</dbReference>
<dbReference type="Pfam" id="PF00535">
    <property type="entry name" value="Glycos_transf_2"/>
    <property type="match status" value="1"/>
</dbReference>
<dbReference type="PANTHER" id="PTHR48090:SF7">
    <property type="entry name" value="RFBJ PROTEIN"/>
    <property type="match status" value="1"/>
</dbReference>
<evidence type="ECO:0000313" key="2">
    <source>
        <dbReference type="EMBL" id="STQ86797.1"/>
    </source>
</evidence>
<dbReference type="EMBL" id="UGJE01000002">
    <property type="protein sequence ID" value="STQ86797.1"/>
    <property type="molecule type" value="Genomic_DNA"/>
</dbReference>
<keyword evidence="3" id="KW-1185">Reference proteome</keyword>
<dbReference type="AlphaFoldDB" id="A0A377PW53"/>
<dbReference type="InterPro" id="IPR050256">
    <property type="entry name" value="Glycosyltransferase_2"/>
</dbReference>
<proteinExistence type="predicted"/>
<dbReference type="InterPro" id="IPR001173">
    <property type="entry name" value="Glyco_trans_2-like"/>
</dbReference>
<gene>
    <name evidence="2" type="ORF">NCTC12714_01608</name>
</gene>
<sequence>MLCGGGGGNNPKLDTHHSSQDAHIPTLSIIIPCFNESRTITHILEYVKNVAITYHKEIIVVDDYSTDGTIEILKDLELTQYKQENTPPPPILSL</sequence>